<dbReference type="AlphaFoldDB" id="A0AA40S5Q6"/>
<organism evidence="1 2">
    <name type="scientific">Methylorubrum thiocyanatum</name>
    <dbReference type="NCBI Taxonomy" id="47958"/>
    <lineage>
        <taxon>Bacteria</taxon>
        <taxon>Pseudomonadati</taxon>
        <taxon>Pseudomonadota</taxon>
        <taxon>Alphaproteobacteria</taxon>
        <taxon>Hyphomicrobiales</taxon>
        <taxon>Methylobacteriaceae</taxon>
        <taxon>Methylorubrum</taxon>
    </lineage>
</organism>
<dbReference type="RefSeq" id="WP_108939572.1">
    <property type="nucleotide sequence ID" value="NZ_BPRF01000004.1"/>
</dbReference>
<reference evidence="1 2" key="1">
    <citation type="submission" date="2020-08" db="EMBL/GenBank/DDBJ databases">
        <title>Genomic Encyclopedia of Type Strains, Phase IV (KMG-IV): sequencing the most valuable type-strain genomes for metagenomic binning, comparative biology and taxonomic classification.</title>
        <authorList>
            <person name="Goeker M."/>
        </authorList>
    </citation>
    <scope>NUCLEOTIDE SEQUENCE [LARGE SCALE GENOMIC DNA]</scope>
    <source>
        <strain evidence="1 2">DSM 11490</strain>
    </source>
</reference>
<dbReference type="EMBL" id="JACJIB010000007">
    <property type="protein sequence ID" value="MBA8914965.1"/>
    <property type="molecule type" value="Genomic_DNA"/>
</dbReference>
<protein>
    <submittedName>
        <fullName evidence="1">Uncharacterized protein</fullName>
    </submittedName>
</protein>
<evidence type="ECO:0000313" key="2">
    <source>
        <dbReference type="Proteomes" id="UP000543554"/>
    </source>
</evidence>
<name>A0AA40S5Q6_9HYPH</name>
<gene>
    <name evidence="1" type="ORF">HNR51_004061</name>
</gene>
<keyword evidence="2" id="KW-1185">Reference proteome</keyword>
<evidence type="ECO:0000313" key="1">
    <source>
        <dbReference type="EMBL" id="MBA8914965.1"/>
    </source>
</evidence>
<sequence length="292" mass="32627">MRQHPQIIPAVTIALDRDAELHSDKAPVERAVEVIECLAGRGFEIVPKPLPGSTAHDRVEFARRTGCWDGVSDKDYMAWARSLVPGAFVIRTVEELTTENKEAWSASVEGLYRGHPVRLEPGRLEPTETEKAARWAGRLIGEILDDGWDREEQAGIDAAAKDALARLKRDRGRMAFEDIDRNPPAAASHADYLISTWVRGLGEAVEWCEARLLPRRLVLTTRLRRVPSADQITDLGCRLDLVRELRGVVGVDRTGFDRQDLSVEIRFDFYISTIGVEYTPLDLPVRPAKAAA</sequence>
<accession>A0AA40S5Q6</accession>
<comment type="caution">
    <text evidence="1">The sequence shown here is derived from an EMBL/GenBank/DDBJ whole genome shotgun (WGS) entry which is preliminary data.</text>
</comment>
<proteinExistence type="predicted"/>
<dbReference type="Proteomes" id="UP000543554">
    <property type="component" value="Unassembled WGS sequence"/>
</dbReference>